<gene>
    <name evidence="2" type="ORF">DFR74_117121</name>
</gene>
<dbReference type="OrthoDB" id="4554523at2"/>
<evidence type="ECO:0000313" key="3">
    <source>
        <dbReference type="Proteomes" id="UP000252586"/>
    </source>
</evidence>
<evidence type="ECO:0000256" key="1">
    <source>
        <dbReference type="SAM" id="MobiDB-lite"/>
    </source>
</evidence>
<reference evidence="2 3" key="1">
    <citation type="submission" date="2018-06" db="EMBL/GenBank/DDBJ databases">
        <title>Genomic Encyclopedia of Type Strains, Phase IV (KMG-IV): sequencing the most valuable type-strain genomes for metagenomic binning, comparative biology and taxonomic classification.</title>
        <authorList>
            <person name="Goeker M."/>
        </authorList>
    </citation>
    <scope>NUCLEOTIDE SEQUENCE [LARGE SCALE GENOMIC DNA]</scope>
    <source>
        <strain evidence="2 3">DSM 44599</strain>
    </source>
</reference>
<proteinExistence type="predicted"/>
<evidence type="ECO:0000313" key="2">
    <source>
        <dbReference type="EMBL" id="RBO84300.1"/>
    </source>
</evidence>
<name>A0A366D2K6_9NOCA</name>
<dbReference type="Proteomes" id="UP000252586">
    <property type="component" value="Unassembled WGS sequence"/>
</dbReference>
<dbReference type="EMBL" id="QNRE01000017">
    <property type="protein sequence ID" value="RBO84300.1"/>
    <property type="molecule type" value="Genomic_DNA"/>
</dbReference>
<organism evidence="2 3">
    <name type="scientific">Nocardia puris</name>
    <dbReference type="NCBI Taxonomy" id="208602"/>
    <lineage>
        <taxon>Bacteria</taxon>
        <taxon>Bacillati</taxon>
        <taxon>Actinomycetota</taxon>
        <taxon>Actinomycetes</taxon>
        <taxon>Mycobacteriales</taxon>
        <taxon>Nocardiaceae</taxon>
        <taxon>Nocardia</taxon>
    </lineage>
</organism>
<feature type="region of interest" description="Disordered" evidence="1">
    <location>
        <begin position="32"/>
        <end position="63"/>
    </location>
</feature>
<sequence length="121" mass="13021">MSTWLNLLLAGIAGVAAIALLVSVMVMATSLSRDPDSVSPDRLAPDRNPGSTQSPADAASPIWPSSWTHDAPKHFLTPDEAHRDMQIHRLCRLDGCARKAVAFQVLIEAGRVVPDSGRMTH</sequence>
<keyword evidence="3" id="KW-1185">Reference proteome</keyword>
<accession>A0A366D2K6</accession>
<protein>
    <submittedName>
        <fullName evidence="2">Uncharacterized protein</fullName>
    </submittedName>
</protein>
<dbReference type="AlphaFoldDB" id="A0A366D2K6"/>
<comment type="caution">
    <text evidence="2">The sequence shown here is derived from an EMBL/GenBank/DDBJ whole genome shotgun (WGS) entry which is preliminary data.</text>
</comment>
<dbReference type="RefSeq" id="WP_067507894.1">
    <property type="nucleotide sequence ID" value="NZ_QNRE01000017.1"/>
</dbReference>